<evidence type="ECO:0000313" key="2">
    <source>
        <dbReference type="Proteomes" id="UP000639338"/>
    </source>
</evidence>
<organism evidence="1 2">
    <name type="scientific">Aphidius gifuensis</name>
    <name type="common">Parasitoid wasp</name>
    <dbReference type="NCBI Taxonomy" id="684658"/>
    <lineage>
        <taxon>Eukaryota</taxon>
        <taxon>Metazoa</taxon>
        <taxon>Ecdysozoa</taxon>
        <taxon>Arthropoda</taxon>
        <taxon>Hexapoda</taxon>
        <taxon>Insecta</taxon>
        <taxon>Pterygota</taxon>
        <taxon>Neoptera</taxon>
        <taxon>Endopterygota</taxon>
        <taxon>Hymenoptera</taxon>
        <taxon>Apocrita</taxon>
        <taxon>Ichneumonoidea</taxon>
        <taxon>Braconidae</taxon>
        <taxon>Aphidiinae</taxon>
        <taxon>Aphidius</taxon>
    </lineage>
</organism>
<protein>
    <submittedName>
        <fullName evidence="1">Uncharacterized protein</fullName>
    </submittedName>
</protein>
<accession>A0A835CMR4</accession>
<dbReference type="Proteomes" id="UP000639338">
    <property type="component" value="Unassembled WGS sequence"/>
</dbReference>
<gene>
    <name evidence="1" type="ORF">HCN44_008211</name>
</gene>
<evidence type="ECO:0000313" key="1">
    <source>
        <dbReference type="EMBL" id="KAF7989537.1"/>
    </source>
</evidence>
<name>A0A835CMR4_APHGI</name>
<dbReference type="OrthoDB" id="7671388at2759"/>
<sequence>MSLHLDNPDVWDALDKAGGLLQKSVTTFPLGAISPADFKTTSEKIVDLRKLLINLKTRIQALKVKKALQLMTDPPELSLDELDSIYKNKVSETIITNQALSICHQSQAVQYLLWNKKSNPDQKKKIKELMTKLYILNDKLITNHEKIPSVDGSSNPTLTELREKQMVMKHECDNMTNKFADFLKTQNNIRNEKLKELDPTGVRNKEKVQKLVRKINLMKKLITNFIAADCQNLDPEYVDYLWSHKDLINDDNLKKLMNDQPEI</sequence>
<reference evidence="1 2" key="1">
    <citation type="submission" date="2020-08" db="EMBL/GenBank/DDBJ databases">
        <title>Aphidius gifuensis genome sequencing and assembly.</title>
        <authorList>
            <person name="Du Z."/>
        </authorList>
    </citation>
    <scope>NUCLEOTIDE SEQUENCE [LARGE SCALE GENOMIC DNA]</scope>
    <source>
        <strain evidence="1">YNYX2018</strain>
        <tissue evidence="1">Adults</tissue>
    </source>
</reference>
<dbReference type="AlphaFoldDB" id="A0A835CMR4"/>
<dbReference type="EMBL" id="JACMRX010000005">
    <property type="protein sequence ID" value="KAF7989537.1"/>
    <property type="molecule type" value="Genomic_DNA"/>
</dbReference>
<comment type="caution">
    <text evidence="1">The sequence shown here is derived from an EMBL/GenBank/DDBJ whole genome shotgun (WGS) entry which is preliminary data.</text>
</comment>
<keyword evidence="2" id="KW-1185">Reference proteome</keyword>
<proteinExistence type="predicted"/>